<protein>
    <submittedName>
        <fullName evidence="3">SprB-like repeat protein</fullName>
    </submittedName>
</protein>
<gene>
    <name evidence="3" type="ORF">C8P64_3317</name>
</gene>
<keyword evidence="1" id="KW-1133">Transmembrane helix</keyword>
<dbReference type="AlphaFoldDB" id="A0A2T6ABY8"/>
<feature type="domain" description="Ig-like" evidence="2">
    <location>
        <begin position="191"/>
        <end position="275"/>
    </location>
</feature>
<evidence type="ECO:0000313" key="4">
    <source>
        <dbReference type="Proteomes" id="UP000244174"/>
    </source>
</evidence>
<accession>A0A2T6ABY8</accession>
<sequence length="308" mass="32667">MEDITIRSQQNKNWLCRVIILIILLGYSSSLSLHSQELPPLPPPGDCVSNDLEVVDAFLDLDDCFQCEEGQVIKVPIILSIFNKTQSFRPTFAFAGQLEVTDAEGNVTTEFVKGCDDQVGLPAGEITELSTILVDYTCGTTLRLTDVYLAWTDASKVTGDDSKNSCANLLSIDNKTPAGFLDISPKCGIEPAIIVRTPLAGSSTFTDVVCNDDNGPSNNGTATAIPSGGEEPYTYLWDDSNAQTTATATGLTAGNYTCTITDKNNCTFDVQVTISDALAFSASATPTDVSCNDDDGNAADGAIAVEVT</sequence>
<evidence type="ECO:0000256" key="1">
    <source>
        <dbReference type="SAM" id="Phobius"/>
    </source>
</evidence>
<evidence type="ECO:0000259" key="2">
    <source>
        <dbReference type="PROSITE" id="PS50835"/>
    </source>
</evidence>
<dbReference type="InterPro" id="IPR007110">
    <property type="entry name" value="Ig-like_dom"/>
</dbReference>
<keyword evidence="1" id="KW-0472">Membrane</keyword>
<comment type="caution">
    <text evidence="3">The sequence shown here is derived from an EMBL/GenBank/DDBJ whole genome shotgun (WGS) entry which is preliminary data.</text>
</comment>
<dbReference type="EMBL" id="QBKQ01000006">
    <property type="protein sequence ID" value="PTX41331.1"/>
    <property type="molecule type" value="Genomic_DNA"/>
</dbReference>
<proteinExistence type="predicted"/>
<name>A0A2T6ABY8_9FLAO</name>
<organism evidence="3 4">
    <name type="scientific">Christiangramia gaetbulicola</name>
    <dbReference type="NCBI Taxonomy" id="703340"/>
    <lineage>
        <taxon>Bacteria</taxon>
        <taxon>Pseudomonadati</taxon>
        <taxon>Bacteroidota</taxon>
        <taxon>Flavobacteriia</taxon>
        <taxon>Flavobacteriales</taxon>
        <taxon>Flavobacteriaceae</taxon>
        <taxon>Christiangramia</taxon>
    </lineage>
</organism>
<keyword evidence="4" id="KW-1185">Reference proteome</keyword>
<feature type="non-terminal residue" evidence="3">
    <location>
        <position position="308"/>
    </location>
</feature>
<feature type="transmembrane region" description="Helical" evidence="1">
    <location>
        <begin position="14"/>
        <end position="33"/>
    </location>
</feature>
<reference evidence="3 4" key="1">
    <citation type="submission" date="2018-04" db="EMBL/GenBank/DDBJ databases">
        <title>Genomic Encyclopedia of Archaeal and Bacterial Type Strains, Phase II (KMG-II): from individual species to whole genera.</title>
        <authorList>
            <person name="Goeker M."/>
        </authorList>
    </citation>
    <scope>NUCLEOTIDE SEQUENCE [LARGE SCALE GENOMIC DNA]</scope>
    <source>
        <strain evidence="3 4">DSM 23082</strain>
    </source>
</reference>
<dbReference type="PROSITE" id="PS50835">
    <property type="entry name" value="IG_LIKE"/>
    <property type="match status" value="1"/>
</dbReference>
<dbReference type="Proteomes" id="UP000244174">
    <property type="component" value="Unassembled WGS sequence"/>
</dbReference>
<evidence type="ECO:0000313" key="3">
    <source>
        <dbReference type="EMBL" id="PTX41331.1"/>
    </source>
</evidence>
<dbReference type="Gene3D" id="2.60.40.740">
    <property type="match status" value="1"/>
</dbReference>
<keyword evidence="1" id="KW-0812">Transmembrane</keyword>